<dbReference type="InterPro" id="IPR025542">
    <property type="entry name" value="YacH"/>
</dbReference>
<dbReference type="PROSITE" id="PS50151">
    <property type="entry name" value="UVR"/>
    <property type="match status" value="1"/>
</dbReference>
<organism evidence="2 3">
    <name type="scientific">Desulfuribacillus stibiiarsenatis</name>
    <dbReference type="NCBI Taxonomy" id="1390249"/>
    <lineage>
        <taxon>Bacteria</taxon>
        <taxon>Bacillati</taxon>
        <taxon>Bacillota</taxon>
        <taxon>Desulfuribacillia</taxon>
        <taxon>Desulfuribacillales</taxon>
        <taxon>Desulfuribacillaceae</taxon>
        <taxon>Desulfuribacillus</taxon>
    </lineage>
</organism>
<gene>
    <name evidence="2" type="ORF">BHU72_13795</name>
</gene>
<dbReference type="OrthoDB" id="9788704at2"/>
<dbReference type="GO" id="GO:1990170">
    <property type="term" value="P:stress response to cadmium ion"/>
    <property type="evidence" value="ECO:0007669"/>
    <property type="project" value="TreeGrafter"/>
</dbReference>
<name>A0A1E5L8E2_9FIRM</name>
<reference evidence="2 3" key="1">
    <citation type="submission" date="2016-09" db="EMBL/GenBank/DDBJ databases">
        <title>Desulfuribacillus arsenicus sp. nov., an obligately anaerobic, dissimilatory arsenic- and antimonate-reducing bacterium isolated from anoxic sediments.</title>
        <authorList>
            <person name="Abin C.A."/>
            <person name="Hollibaugh J.T."/>
        </authorList>
    </citation>
    <scope>NUCLEOTIDE SEQUENCE [LARGE SCALE GENOMIC DNA]</scope>
    <source>
        <strain evidence="2 3">MLFW-2</strain>
    </source>
</reference>
<dbReference type="InterPro" id="IPR036876">
    <property type="entry name" value="UVR_dom_sf"/>
</dbReference>
<dbReference type="Proteomes" id="UP000095255">
    <property type="component" value="Unassembled WGS sequence"/>
</dbReference>
<dbReference type="Pfam" id="PF02151">
    <property type="entry name" value="UVR"/>
    <property type="match status" value="1"/>
</dbReference>
<dbReference type="SUPFAM" id="SSF46600">
    <property type="entry name" value="C-terminal UvrC-binding domain of UvrB"/>
    <property type="match status" value="1"/>
</dbReference>
<comment type="caution">
    <text evidence="2">The sequence shown here is derived from an EMBL/GenBank/DDBJ whole genome shotgun (WGS) entry which is preliminary data.</text>
</comment>
<dbReference type="EMBL" id="MJAT01000005">
    <property type="protein sequence ID" value="OEH86294.1"/>
    <property type="molecule type" value="Genomic_DNA"/>
</dbReference>
<evidence type="ECO:0000313" key="3">
    <source>
        <dbReference type="Proteomes" id="UP000095255"/>
    </source>
</evidence>
<dbReference type="PIRSF" id="PIRSF015034">
    <property type="entry name" value="YacH"/>
    <property type="match status" value="1"/>
</dbReference>
<dbReference type="InterPro" id="IPR001943">
    <property type="entry name" value="UVR_dom"/>
</dbReference>
<evidence type="ECO:0000313" key="2">
    <source>
        <dbReference type="EMBL" id="OEH86294.1"/>
    </source>
</evidence>
<dbReference type="GO" id="GO:0008270">
    <property type="term" value="F:zinc ion binding"/>
    <property type="evidence" value="ECO:0007669"/>
    <property type="project" value="TreeGrafter"/>
</dbReference>
<dbReference type="GO" id="GO:1990169">
    <property type="term" value="P:stress response to copper ion"/>
    <property type="evidence" value="ECO:0007669"/>
    <property type="project" value="TreeGrafter"/>
</dbReference>
<keyword evidence="3" id="KW-1185">Reference proteome</keyword>
<dbReference type="RefSeq" id="WP_069701272.1">
    <property type="nucleotide sequence ID" value="NZ_MJAT01000005.1"/>
</dbReference>
<dbReference type="PANTHER" id="PTHR38430:SF1">
    <property type="entry name" value="PROTEIN-ARGININE KINASE ACTIVATOR PROTEIN"/>
    <property type="match status" value="1"/>
</dbReference>
<dbReference type="GO" id="GO:0050897">
    <property type="term" value="F:cobalt ion binding"/>
    <property type="evidence" value="ECO:0007669"/>
    <property type="project" value="TreeGrafter"/>
</dbReference>
<dbReference type="GO" id="GO:0046870">
    <property type="term" value="F:cadmium ion binding"/>
    <property type="evidence" value="ECO:0007669"/>
    <property type="project" value="TreeGrafter"/>
</dbReference>
<dbReference type="GO" id="GO:0005507">
    <property type="term" value="F:copper ion binding"/>
    <property type="evidence" value="ECO:0007669"/>
    <property type="project" value="TreeGrafter"/>
</dbReference>
<proteinExistence type="predicted"/>
<sequence>MDCQECNRRPATVHLTKIINNQKTESHLCEQCAQQKGEFSQGFSFHELLSGLLSSDINKAPTQEHSQCDTCGMTFQQFYKVGKLGCADCYKCFNNQLDHILRKVQGNLTHTGKIPSRMGEEILMKRKVNELRHTLQRKVYEEKFEDAAEIRDQIKALETKLQA</sequence>
<dbReference type="AlphaFoldDB" id="A0A1E5L8E2"/>
<evidence type="ECO:0000259" key="1">
    <source>
        <dbReference type="PROSITE" id="PS50151"/>
    </source>
</evidence>
<dbReference type="STRING" id="1390249.BHU72_13795"/>
<feature type="domain" description="UVR" evidence="1">
    <location>
        <begin position="125"/>
        <end position="160"/>
    </location>
</feature>
<dbReference type="PANTHER" id="PTHR38430">
    <property type="entry name" value="PROTEIN-ARGININE KINASE ACTIVATOR PROTEIN"/>
    <property type="match status" value="1"/>
</dbReference>
<protein>
    <recommendedName>
        <fullName evidence="1">UVR domain-containing protein</fullName>
    </recommendedName>
</protein>
<accession>A0A1E5L8E2</accession>